<gene>
    <name evidence="2" type="ORF">R1sor_025695</name>
</gene>
<evidence type="ECO:0000313" key="3">
    <source>
        <dbReference type="Proteomes" id="UP001633002"/>
    </source>
</evidence>
<feature type="region of interest" description="Disordered" evidence="1">
    <location>
        <begin position="316"/>
        <end position="380"/>
    </location>
</feature>
<proteinExistence type="predicted"/>
<dbReference type="Proteomes" id="UP001633002">
    <property type="component" value="Unassembled WGS sequence"/>
</dbReference>
<dbReference type="AlphaFoldDB" id="A0ABD3GAY5"/>
<organism evidence="2 3">
    <name type="scientific">Riccia sorocarpa</name>
    <dbReference type="NCBI Taxonomy" id="122646"/>
    <lineage>
        <taxon>Eukaryota</taxon>
        <taxon>Viridiplantae</taxon>
        <taxon>Streptophyta</taxon>
        <taxon>Embryophyta</taxon>
        <taxon>Marchantiophyta</taxon>
        <taxon>Marchantiopsida</taxon>
        <taxon>Marchantiidae</taxon>
        <taxon>Marchantiales</taxon>
        <taxon>Ricciaceae</taxon>
        <taxon>Riccia</taxon>
    </lineage>
</organism>
<name>A0ABD3GAY5_9MARC</name>
<feature type="compositionally biased region" description="Basic and acidic residues" evidence="1">
    <location>
        <begin position="81"/>
        <end position="90"/>
    </location>
</feature>
<feature type="region of interest" description="Disordered" evidence="1">
    <location>
        <begin position="189"/>
        <end position="219"/>
    </location>
</feature>
<feature type="region of interest" description="Disordered" evidence="1">
    <location>
        <begin position="255"/>
        <end position="290"/>
    </location>
</feature>
<evidence type="ECO:0000313" key="2">
    <source>
        <dbReference type="EMBL" id="KAL3675747.1"/>
    </source>
</evidence>
<comment type="caution">
    <text evidence="2">The sequence shown here is derived from an EMBL/GenBank/DDBJ whole genome shotgun (WGS) entry which is preliminary data.</text>
</comment>
<evidence type="ECO:0000256" key="1">
    <source>
        <dbReference type="SAM" id="MobiDB-lite"/>
    </source>
</evidence>
<feature type="compositionally biased region" description="Basic and acidic residues" evidence="1">
    <location>
        <begin position="116"/>
        <end position="139"/>
    </location>
</feature>
<feature type="compositionally biased region" description="Basic and acidic residues" evidence="1">
    <location>
        <begin position="366"/>
        <end position="378"/>
    </location>
</feature>
<protein>
    <submittedName>
        <fullName evidence="2">Uncharacterized protein</fullName>
    </submittedName>
</protein>
<accession>A0ABD3GAY5</accession>
<keyword evidence="3" id="KW-1185">Reference proteome</keyword>
<reference evidence="2 3" key="1">
    <citation type="submission" date="2024-09" db="EMBL/GenBank/DDBJ databases">
        <title>Chromosome-scale assembly of Riccia sorocarpa.</title>
        <authorList>
            <person name="Paukszto L."/>
        </authorList>
    </citation>
    <scope>NUCLEOTIDE SEQUENCE [LARGE SCALE GENOMIC DNA]</scope>
    <source>
        <strain evidence="2">LP-2024</strain>
        <tissue evidence="2">Aerial parts of the thallus</tissue>
    </source>
</reference>
<feature type="region of interest" description="Disordered" evidence="1">
    <location>
        <begin position="22"/>
        <end position="153"/>
    </location>
</feature>
<feature type="compositionally biased region" description="Basic and acidic residues" evidence="1">
    <location>
        <begin position="331"/>
        <end position="342"/>
    </location>
</feature>
<sequence>MREKSGNSFYDRVIRGFEAARERLRNSNNSRITPALSGGDRSRGNNDMGEQGPAQTEARDQHTFQAYTAKDNAGSTSAEGENIRVEHQEEQFPPLVHLIPAGSSKLRSPAGSSKLRSGDRSNAEEEDVHTGEVDGRLEQSNRYQELEDTEEMKEGVKVNDESQAAAATQLKVGQAVEQVAIMDSLPLPQAEDTVNDSQGITAGHKEDPGEERTSHTGSPVGILHLEENLETTLLLEPVDPVGPLVMVIMSPDRWADVPDEDMLGPGGRGIKGRPMDPNSTPDKGNKTKRRLLKGENPAYEKVQTFSQLVPAQAEALAVRNEIQDGPEGDEPPDKGRTSETDKRGRKKSERIREIESREPPQVQSQAEEKQDYQAKGKEALVSSQLQKTNFSSYNSTWMVKD</sequence>
<dbReference type="EMBL" id="JBJQOH010000008">
    <property type="protein sequence ID" value="KAL3675747.1"/>
    <property type="molecule type" value="Genomic_DNA"/>
</dbReference>
<feature type="compositionally biased region" description="Basic and acidic residues" evidence="1">
    <location>
        <begin position="203"/>
        <end position="214"/>
    </location>
</feature>